<dbReference type="Proteomes" id="UP001066276">
    <property type="component" value="Chromosome 11"/>
</dbReference>
<evidence type="ECO:0000313" key="2">
    <source>
        <dbReference type="Proteomes" id="UP001066276"/>
    </source>
</evidence>
<keyword evidence="2" id="KW-1185">Reference proteome</keyword>
<comment type="caution">
    <text evidence="1">The sequence shown here is derived from an EMBL/GenBank/DDBJ whole genome shotgun (WGS) entry which is preliminary data.</text>
</comment>
<gene>
    <name evidence="1" type="ORF">NDU88_006193</name>
</gene>
<name>A0AAV7LQ34_PLEWA</name>
<sequence>MPQALQMKGLKDLFGESRGSCGAQDGSARPNCTLSRGALGVALSARKHRNLAREVGVPLRSQEELQKTTWQLGLSKGRVGVGGRGIEGSLEVTEARTEQGAARCPSREASACDLTAVNATRDQLNMLLIKKSDMPLLALKRQVYENGDKASEILANKLNAICKVKVLKGMGNDYSELCS</sequence>
<evidence type="ECO:0000313" key="1">
    <source>
        <dbReference type="EMBL" id="KAJ1093084.1"/>
    </source>
</evidence>
<dbReference type="EMBL" id="JANPWB010000015">
    <property type="protein sequence ID" value="KAJ1093084.1"/>
    <property type="molecule type" value="Genomic_DNA"/>
</dbReference>
<organism evidence="1 2">
    <name type="scientific">Pleurodeles waltl</name>
    <name type="common">Iberian ribbed newt</name>
    <dbReference type="NCBI Taxonomy" id="8319"/>
    <lineage>
        <taxon>Eukaryota</taxon>
        <taxon>Metazoa</taxon>
        <taxon>Chordata</taxon>
        <taxon>Craniata</taxon>
        <taxon>Vertebrata</taxon>
        <taxon>Euteleostomi</taxon>
        <taxon>Amphibia</taxon>
        <taxon>Batrachia</taxon>
        <taxon>Caudata</taxon>
        <taxon>Salamandroidea</taxon>
        <taxon>Salamandridae</taxon>
        <taxon>Pleurodelinae</taxon>
        <taxon>Pleurodeles</taxon>
    </lineage>
</organism>
<proteinExistence type="predicted"/>
<protein>
    <submittedName>
        <fullName evidence="1">Uncharacterized protein</fullName>
    </submittedName>
</protein>
<dbReference type="AlphaFoldDB" id="A0AAV7LQ34"/>
<reference evidence="1" key="1">
    <citation type="journal article" date="2022" name="bioRxiv">
        <title>Sequencing and chromosome-scale assembly of the giantPleurodeles waltlgenome.</title>
        <authorList>
            <person name="Brown T."/>
            <person name="Elewa A."/>
            <person name="Iarovenko S."/>
            <person name="Subramanian E."/>
            <person name="Araus A.J."/>
            <person name="Petzold A."/>
            <person name="Susuki M."/>
            <person name="Suzuki K.-i.T."/>
            <person name="Hayashi T."/>
            <person name="Toyoda A."/>
            <person name="Oliveira C."/>
            <person name="Osipova E."/>
            <person name="Leigh N.D."/>
            <person name="Simon A."/>
            <person name="Yun M.H."/>
        </authorList>
    </citation>
    <scope>NUCLEOTIDE SEQUENCE</scope>
    <source>
        <strain evidence="1">20211129_DDA</strain>
        <tissue evidence="1">Liver</tissue>
    </source>
</reference>
<accession>A0AAV7LQ34</accession>